<evidence type="ECO:0000259" key="2">
    <source>
        <dbReference type="Pfam" id="PF20229"/>
    </source>
</evidence>
<accession>A0A923I5R5</accession>
<reference evidence="3" key="1">
    <citation type="submission" date="2020-08" db="EMBL/GenBank/DDBJ databases">
        <title>Novel species isolated from subtropical streams in China.</title>
        <authorList>
            <person name="Lu H."/>
        </authorList>
    </citation>
    <scope>NUCLEOTIDE SEQUENCE</scope>
    <source>
        <strain evidence="3">CY7W</strain>
    </source>
</reference>
<comment type="caution">
    <text evidence="3">The sequence shown here is derived from an EMBL/GenBank/DDBJ whole genome shotgun (WGS) entry which is preliminary data.</text>
</comment>
<feature type="domain" description="ChrB N-terminal" evidence="2">
    <location>
        <begin position="18"/>
        <end position="148"/>
    </location>
</feature>
<keyword evidence="4" id="KW-1185">Reference proteome</keyword>
<dbReference type="InterPro" id="IPR018634">
    <property type="entry name" value="ChrB_C"/>
</dbReference>
<dbReference type="Proteomes" id="UP000612361">
    <property type="component" value="Unassembled WGS sequence"/>
</dbReference>
<evidence type="ECO:0000313" key="3">
    <source>
        <dbReference type="EMBL" id="MBC3937047.1"/>
    </source>
</evidence>
<name>A0A923I5R5_9BURK</name>
<gene>
    <name evidence="3" type="ORF">H8K47_16950</name>
</gene>
<organism evidence="3 4">
    <name type="scientific">Undibacterium rugosum</name>
    <dbReference type="NCBI Taxonomy" id="2762291"/>
    <lineage>
        <taxon>Bacteria</taxon>
        <taxon>Pseudomonadati</taxon>
        <taxon>Pseudomonadota</taxon>
        <taxon>Betaproteobacteria</taxon>
        <taxon>Burkholderiales</taxon>
        <taxon>Oxalobacteraceae</taxon>
        <taxon>Undibacterium</taxon>
    </lineage>
</organism>
<feature type="domain" description="ChrB C-terminal" evidence="1">
    <location>
        <begin position="177"/>
        <end position="302"/>
    </location>
</feature>
<dbReference type="InterPro" id="IPR046858">
    <property type="entry name" value="ChrB_N"/>
</dbReference>
<dbReference type="RefSeq" id="WP_186882562.1">
    <property type="nucleotide sequence ID" value="NZ_JACOGG010000028.1"/>
</dbReference>
<evidence type="ECO:0000259" key="1">
    <source>
        <dbReference type="Pfam" id="PF09828"/>
    </source>
</evidence>
<sequence length="319" mass="35093">MNILLLILSLPTENAATRMRAWRALKTSGAAVLRDGVYLMPDRQSCQHTLDTIAADVISSGGSSYVLRATSTGEADFTLLFNRSDDYATLMTEIAQIRTQLSEASLSDVLKQTRRLRKTFAGIVEIDFFPGEAQGQADQALGELELACARVLAPDEPHITQQAIGRLAVVEYQGRTWATRHRPWVDRLACAWFIRRFIDPQATILWLANPADCPIDALGFDFDGATFSHVGTRVSFEVLLASFGFDQPGLQRLGQLVHYLDVGGVQPSEAPGVESILSGLRTVIQDDDQLLQMASSMFDSLLLSFQDKAMQPTSSENPQ</sequence>
<protein>
    <submittedName>
        <fullName evidence="3">Chromate resistance protein</fullName>
    </submittedName>
</protein>
<evidence type="ECO:0000313" key="4">
    <source>
        <dbReference type="Proteomes" id="UP000612361"/>
    </source>
</evidence>
<dbReference type="AlphaFoldDB" id="A0A923I5R5"/>
<proteinExistence type="predicted"/>
<dbReference type="EMBL" id="JACOGG010000028">
    <property type="protein sequence ID" value="MBC3937047.1"/>
    <property type="molecule type" value="Genomic_DNA"/>
</dbReference>
<dbReference type="Pfam" id="PF09828">
    <property type="entry name" value="ChrB_C"/>
    <property type="match status" value="1"/>
</dbReference>
<dbReference type="Pfam" id="PF20229">
    <property type="entry name" value="ChrB_N"/>
    <property type="match status" value="1"/>
</dbReference>